<reference evidence="2" key="1">
    <citation type="submission" date="2022-07" db="EMBL/GenBank/DDBJ databases">
        <title>Genome Sequence of Physisporinus lineatus.</title>
        <authorList>
            <person name="Buettner E."/>
        </authorList>
    </citation>
    <scope>NUCLEOTIDE SEQUENCE</scope>
    <source>
        <strain evidence="2">VT162</strain>
    </source>
</reference>
<feature type="transmembrane region" description="Helical" evidence="1">
    <location>
        <begin position="94"/>
        <end position="120"/>
    </location>
</feature>
<name>A0AAD5UTL4_9APHY</name>
<keyword evidence="1" id="KW-0472">Membrane</keyword>
<feature type="transmembrane region" description="Helical" evidence="1">
    <location>
        <begin position="54"/>
        <end position="74"/>
    </location>
</feature>
<evidence type="ECO:0000313" key="3">
    <source>
        <dbReference type="Proteomes" id="UP001212997"/>
    </source>
</evidence>
<evidence type="ECO:0000256" key="1">
    <source>
        <dbReference type="SAM" id="Phobius"/>
    </source>
</evidence>
<accession>A0AAD5UTL4</accession>
<feature type="transmembrane region" description="Helical" evidence="1">
    <location>
        <begin position="222"/>
        <end position="241"/>
    </location>
</feature>
<sequence length="264" mass="29841">MIDWKSPEVLAHCKEASGLFITIILGVYLCYFCLTLKDVELPLLRRNLRFSMIFIPYLIGRYSAAALSIIVAVWTHHDSIPLRVTIVRPLRSSIAHGIHLIWVKVLNSFTVIFSSMNISFRPLVLWKTVKPAWYFLLLLFLVHIGLGLAAGFAPKLEHRWGQVPDRGGPSRFAPGLPQIVLAFYIYTIFYDTILLVLTILGLSRENSARNSPLWIKLRIQGVQYLVAAMVVNIPMVVLGVLHLNSIMDLFFAAPGGILRRVHNL</sequence>
<dbReference type="EMBL" id="JANAWD010000731">
    <property type="protein sequence ID" value="KAJ3476260.1"/>
    <property type="molecule type" value="Genomic_DNA"/>
</dbReference>
<proteinExistence type="predicted"/>
<keyword evidence="3" id="KW-1185">Reference proteome</keyword>
<organism evidence="2 3">
    <name type="scientific">Meripilus lineatus</name>
    <dbReference type="NCBI Taxonomy" id="2056292"/>
    <lineage>
        <taxon>Eukaryota</taxon>
        <taxon>Fungi</taxon>
        <taxon>Dikarya</taxon>
        <taxon>Basidiomycota</taxon>
        <taxon>Agaricomycotina</taxon>
        <taxon>Agaricomycetes</taxon>
        <taxon>Polyporales</taxon>
        <taxon>Meripilaceae</taxon>
        <taxon>Meripilus</taxon>
    </lineage>
</organism>
<gene>
    <name evidence="2" type="ORF">NLI96_g11281</name>
</gene>
<keyword evidence="1" id="KW-0812">Transmembrane</keyword>
<keyword evidence="1" id="KW-1133">Transmembrane helix</keyword>
<protein>
    <submittedName>
        <fullName evidence="2">Uncharacterized protein</fullName>
    </submittedName>
</protein>
<comment type="caution">
    <text evidence="2">The sequence shown here is derived from an EMBL/GenBank/DDBJ whole genome shotgun (WGS) entry which is preliminary data.</text>
</comment>
<feature type="transmembrane region" description="Helical" evidence="1">
    <location>
        <begin position="132"/>
        <end position="153"/>
    </location>
</feature>
<dbReference type="Proteomes" id="UP001212997">
    <property type="component" value="Unassembled WGS sequence"/>
</dbReference>
<feature type="transmembrane region" description="Helical" evidence="1">
    <location>
        <begin position="179"/>
        <end position="202"/>
    </location>
</feature>
<evidence type="ECO:0000313" key="2">
    <source>
        <dbReference type="EMBL" id="KAJ3476260.1"/>
    </source>
</evidence>
<feature type="transmembrane region" description="Helical" evidence="1">
    <location>
        <begin position="16"/>
        <end position="34"/>
    </location>
</feature>
<dbReference type="AlphaFoldDB" id="A0AAD5UTL4"/>